<keyword evidence="2" id="KW-1185">Reference proteome</keyword>
<dbReference type="EMBL" id="JABSTQ010011320">
    <property type="protein sequence ID" value="KAG0412822.1"/>
    <property type="molecule type" value="Genomic_DNA"/>
</dbReference>
<proteinExistence type="predicted"/>
<evidence type="ECO:0000313" key="2">
    <source>
        <dbReference type="Proteomes" id="UP000805193"/>
    </source>
</evidence>
<organism evidence="1 2">
    <name type="scientific">Ixodes persulcatus</name>
    <name type="common">Taiga tick</name>
    <dbReference type="NCBI Taxonomy" id="34615"/>
    <lineage>
        <taxon>Eukaryota</taxon>
        <taxon>Metazoa</taxon>
        <taxon>Ecdysozoa</taxon>
        <taxon>Arthropoda</taxon>
        <taxon>Chelicerata</taxon>
        <taxon>Arachnida</taxon>
        <taxon>Acari</taxon>
        <taxon>Parasitiformes</taxon>
        <taxon>Ixodida</taxon>
        <taxon>Ixodoidea</taxon>
        <taxon>Ixodidae</taxon>
        <taxon>Ixodinae</taxon>
        <taxon>Ixodes</taxon>
    </lineage>
</organism>
<gene>
    <name evidence="1" type="ORF">HPB47_010056</name>
</gene>
<feature type="non-terminal residue" evidence="1">
    <location>
        <position position="1"/>
    </location>
</feature>
<comment type="caution">
    <text evidence="1">The sequence shown here is derived from an EMBL/GenBank/DDBJ whole genome shotgun (WGS) entry which is preliminary data.</text>
</comment>
<sequence length="196" mass="21615">NQTEEVRVTVDEVGIHLKDLKPYVKYVPQETMFRDARHPDHKERGKKLQAWNEIGDIFGIAGSVTGSATPVANSYMDLLLETEGTWKKGNAFAVTDVRAKVEADGDSNPEFGVTLTSGTLLNNGNSQRWGDCEGPMKLGGSAFIRCYVALQGLEVSYRKGNFFSQITVGKVNARAMANLPDAKAEVEFRHFYGILL</sequence>
<protein>
    <submittedName>
        <fullName evidence="1">Uncharacterized protein</fullName>
    </submittedName>
</protein>
<accession>A0AC60P070</accession>
<evidence type="ECO:0000313" key="1">
    <source>
        <dbReference type="EMBL" id="KAG0412822.1"/>
    </source>
</evidence>
<name>A0AC60P070_IXOPE</name>
<dbReference type="Proteomes" id="UP000805193">
    <property type="component" value="Unassembled WGS sequence"/>
</dbReference>
<reference evidence="1 2" key="1">
    <citation type="journal article" date="2020" name="Cell">
        <title>Large-Scale Comparative Analyses of Tick Genomes Elucidate Their Genetic Diversity and Vector Capacities.</title>
        <authorList>
            <consortium name="Tick Genome and Microbiome Consortium (TIGMIC)"/>
            <person name="Jia N."/>
            <person name="Wang J."/>
            <person name="Shi W."/>
            <person name="Du L."/>
            <person name="Sun Y."/>
            <person name="Zhan W."/>
            <person name="Jiang J.F."/>
            <person name="Wang Q."/>
            <person name="Zhang B."/>
            <person name="Ji P."/>
            <person name="Bell-Sakyi L."/>
            <person name="Cui X.M."/>
            <person name="Yuan T.T."/>
            <person name="Jiang B.G."/>
            <person name="Yang W.F."/>
            <person name="Lam T.T."/>
            <person name="Chang Q.C."/>
            <person name="Ding S.J."/>
            <person name="Wang X.J."/>
            <person name="Zhu J.G."/>
            <person name="Ruan X.D."/>
            <person name="Zhao L."/>
            <person name="Wei J.T."/>
            <person name="Ye R.Z."/>
            <person name="Que T.C."/>
            <person name="Du C.H."/>
            <person name="Zhou Y.H."/>
            <person name="Cheng J.X."/>
            <person name="Dai P.F."/>
            <person name="Guo W.B."/>
            <person name="Han X.H."/>
            <person name="Huang E.J."/>
            <person name="Li L.F."/>
            <person name="Wei W."/>
            <person name="Gao Y.C."/>
            <person name="Liu J.Z."/>
            <person name="Shao H.Z."/>
            <person name="Wang X."/>
            <person name="Wang C.C."/>
            <person name="Yang T.C."/>
            <person name="Huo Q.B."/>
            <person name="Li W."/>
            <person name="Chen H.Y."/>
            <person name="Chen S.E."/>
            <person name="Zhou L.G."/>
            <person name="Ni X.B."/>
            <person name="Tian J.H."/>
            <person name="Sheng Y."/>
            <person name="Liu T."/>
            <person name="Pan Y.S."/>
            <person name="Xia L.Y."/>
            <person name="Li J."/>
            <person name="Zhao F."/>
            <person name="Cao W.C."/>
        </authorList>
    </citation>
    <scope>NUCLEOTIDE SEQUENCE [LARGE SCALE GENOMIC DNA]</scope>
    <source>
        <strain evidence="1">Iper-2018</strain>
    </source>
</reference>